<feature type="signal peptide" evidence="7">
    <location>
        <begin position="1"/>
        <end position="21"/>
    </location>
</feature>
<dbReference type="Pfam" id="PF03734">
    <property type="entry name" value="YkuD"/>
    <property type="match status" value="1"/>
</dbReference>
<keyword evidence="4 6" id="KW-0573">Peptidoglycan synthesis</keyword>
<evidence type="ECO:0000256" key="3">
    <source>
        <dbReference type="ARBA" id="ARBA00022960"/>
    </source>
</evidence>
<feature type="chain" id="PRO_5047414627" evidence="7">
    <location>
        <begin position="22"/>
        <end position="202"/>
    </location>
</feature>
<dbReference type="EMBL" id="JAVCWF010000001">
    <property type="protein sequence ID" value="MDQ7938186.1"/>
    <property type="molecule type" value="Genomic_DNA"/>
</dbReference>
<keyword evidence="2 9" id="KW-0808">Transferase</keyword>
<dbReference type="CDD" id="cd16913">
    <property type="entry name" value="YkuD_like"/>
    <property type="match status" value="1"/>
</dbReference>
<dbReference type="Proteomes" id="UP001227831">
    <property type="component" value="Unassembled WGS sequence"/>
</dbReference>
<evidence type="ECO:0000256" key="4">
    <source>
        <dbReference type="ARBA" id="ARBA00022984"/>
    </source>
</evidence>
<dbReference type="PANTHER" id="PTHR30582">
    <property type="entry name" value="L,D-TRANSPEPTIDASE"/>
    <property type="match status" value="1"/>
</dbReference>
<comment type="caution">
    <text evidence="9">The sequence shown here is derived from an EMBL/GenBank/DDBJ whole genome shotgun (WGS) entry which is preliminary data.</text>
</comment>
<evidence type="ECO:0000256" key="5">
    <source>
        <dbReference type="ARBA" id="ARBA00023316"/>
    </source>
</evidence>
<keyword evidence="7" id="KW-0732">Signal</keyword>
<comment type="pathway">
    <text evidence="1 6">Cell wall biogenesis; peptidoglycan biosynthesis.</text>
</comment>
<dbReference type="Gene3D" id="2.40.440.10">
    <property type="entry name" value="L,D-transpeptidase catalytic domain-like"/>
    <property type="match status" value="1"/>
</dbReference>
<evidence type="ECO:0000256" key="2">
    <source>
        <dbReference type="ARBA" id="ARBA00022679"/>
    </source>
</evidence>
<sequence length="202" mass="22612">MKVQSRLVLVLALLSASSVLAVGFHQVFTAKQMENARARVKPVRPKSVTKVKTVAKKLDWHQPSMSQAYPKVQAHPNLQIEVSTVKQRVYLRENGKVLYTMLASTGRQGDETPKGQFQVQAERGLHFYNAESKEGANYWVSFKDHGIYLFHSVPVDASGKYVTTEAEQLGKVANSHGCVRLTIADAKWLYENIRQNTPVTVS</sequence>
<evidence type="ECO:0000256" key="6">
    <source>
        <dbReference type="PROSITE-ProRule" id="PRU01373"/>
    </source>
</evidence>
<accession>A0ABU1AB97</accession>
<reference evidence="9 10" key="1">
    <citation type="journal article" date="2023" name="Int. J. Syst. Evol. Microbiol.">
        <title>Lactiplantibacillus brownii sp. nov., a novel psychrotolerant species isolated from sauerkraut.</title>
        <authorList>
            <person name="Heng Y.C."/>
            <person name="Silvaraju S."/>
            <person name="Lee J.K.Y."/>
            <person name="Kittelmann S."/>
        </authorList>
    </citation>
    <scope>NUCLEOTIDE SEQUENCE [LARGE SCALE GENOMIC DNA]</scope>
    <source>
        <strain evidence="9 10">WILCCON 0030</strain>
    </source>
</reference>
<feature type="active site" description="Proton donor/acceptor" evidence="6">
    <location>
        <position position="151"/>
    </location>
</feature>
<dbReference type="EC" id="2.-.-.-" evidence="9"/>
<evidence type="ECO:0000313" key="10">
    <source>
        <dbReference type="Proteomes" id="UP001227831"/>
    </source>
</evidence>
<evidence type="ECO:0000256" key="7">
    <source>
        <dbReference type="SAM" id="SignalP"/>
    </source>
</evidence>
<keyword evidence="3 6" id="KW-0133">Cell shape</keyword>
<protein>
    <submittedName>
        <fullName evidence="9">L,D-transpeptidase</fullName>
        <ecNumber evidence="9">2.-.-.-</ecNumber>
    </submittedName>
</protein>
<evidence type="ECO:0000313" key="9">
    <source>
        <dbReference type="EMBL" id="MDQ7938186.1"/>
    </source>
</evidence>
<organism evidence="9 10">
    <name type="scientific">Lactiplantibacillus brownii</name>
    <dbReference type="NCBI Taxonomy" id="3069269"/>
    <lineage>
        <taxon>Bacteria</taxon>
        <taxon>Bacillati</taxon>
        <taxon>Bacillota</taxon>
        <taxon>Bacilli</taxon>
        <taxon>Lactobacillales</taxon>
        <taxon>Lactobacillaceae</taxon>
        <taxon>Lactiplantibacillus</taxon>
    </lineage>
</organism>
<proteinExistence type="predicted"/>
<evidence type="ECO:0000256" key="1">
    <source>
        <dbReference type="ARBA" id="ARBA00004752"/>
    </source>
</evidence>
<name>A0ABU1AB97_9LACO</name>
<feature type="domain" description="L,D-TPase catalytic" evidence="8">
    <location>
        <begin position="78"/>
        <end position="202"/>
    </location>
</feature>
<gene>
    <name evidence="9" type="ORF">RA086_11260</name>
</gene>
<dbReference type="InterPro" id="IPR038063">
    <property type="entry name" value="Transpep_catalytic_dom"/>
</dbReference>
<dbReference type="PROSITE" id="PS52029">
    <property type="entry name" value="LD_TPASE"/>
    <property type="match status" value="1"/>
</dbReference>
<keyword evidence="10" id="KW-1185">Reference proteome</keyword>
<dbReference type="PANTHER" id="PTHR30582:SF2">
    <property type="entry name" value="L,D-TRANSPEPTIDASE YCIB-RELATED"/>
    <property type="match status" value="1"/>
</dbReference>
<feature type="active site" description="Nucleophile" evidence="6">
    <location>
        <position position="178"/>
    </location>
</feature>
<evidence type="ECO:0000259" key="8">
    <source>
        <dbReference type="PROSITE" id="PS52029"/>
    </source>
</evidence>
<dbReference type="GO" id="GO:0016740">
    <property type="term" value="F:transferase activity"/>
    <property type="evidence" value="ECO:0007669"/>
    <property type="project" value="UniProtKB-KW"/>
</dbReference>
<dbReference type="InterPro" id="IPR050979">
    <property type="entry name" value="LD-transpeptidase"/>
</dbReference>
<dbReference type="RefSeq" id="WP_308703878.1">
    <property type="nucleotide sequence ID" value="NZ_AP027463.1"/>
</dbReference>
<keyword evidence="5 6" id="KW-0961">Cell wall biogenesis/degradation</keyword>
<dbReference type="SUPFAM" id="SSF141523">
    <property type="entry name" value="L,D-transpeptidase catalytic domain-like"/>
    <property type="match status" value="1"/>
</dbReference>
<dbReference type="InterPro" id="IPR005490">
    <property type="entry name" value="LD_TPept_cat_dom"/>
</dbReference>